<evidence type="ECO:0000256" key="5">
    <source>
        <dbReference type="ARBA" id="ARBA00022741"/>
    </source>
</evidence>
<geneLocation type="nucleomorph" evidence="13"/>
<keyword evidence="3" id="KW-0808">Transferase</keyword>
<evidence type="ECO:0000256" key="6">
    <source>
        <dbReference type="ARBA" id="ARBA00022840"/>
    </source>
</evidence>
<gene>
    <name evidence="13" type="ORF">HAN_3g482</name>
</gene>
<dbReference type="InterPro" id="IPR027992">
    <property type="entry name" value="tRNA_bind_dom"/>
</dbReference>
<dbReference type="GeneID" id="5739406"/>
<dbReference type="GO" id="GO:0000049">
    <property type="term" value="F:tRNA binding"/>
    <property type="evidence" value="ECO:0007669"/>
    <property type="project" value="TreeGrafter"/>
</dbReference>
<dbReference type="GO" id="GO:0005524">
    <property type="term" value="F:ATP binding"/>
    <property type="evidence" value="ECO:0007669"/>
    <property type="project" value="UniProtKB-KW"/>
</dbReference>
<dbReference type="InterPro" id="IPR032672">
    <property type="entry name" value="TmcA/NAT10/Kre33"/>
</dbReference>
<dbReference type="GO" id="GO:1990883">
    <property type="term" value="F:18S rRNA cytidine N-acetyltransferase activity"/>
    <property type="evidence" value="ECO:0007669"/>
    <property type="project" value="TreeGrafter"/>
</dbReference>
<keyword evidence="7" id="KW-0539">Nucleus</keyword>
<evidence type="ECO:0000259" key="10">
    <source>
        <dbReference type="Pfam" id="PF08351"/>
    </source>
</evidence>
<dbReference type="GO" id="GO:0005730">
    <property type="term" value="C:nucleolus"/>
    <property type="evidence" value="ECO:0007669"/>
    <property type="project" value="UniProtKB-SubCell"/>
</dbReference>
<dbReference type="EMBL" id="CP000883">
    <property type="protein sequence ID" value="ABW98284.1"/>
    <property type="molecule type" value="Genomic_DNA"/>
</dbReference>
<keyword evidence="2" id="KW-0698">rRNA processing</keyword>
<evidence type="ECO:0000256" key="4">
    <source>
        <dbReference type="ARBA" id="ARBA00022694"/>
    </source>
</evidence>
<evidence type="ECO:0000256" key="1">
    <source>
        <dbReference type="ARBA" id="ARBA00004604"/>
    </source>
</evidence>
<dbReference type="GO" id="GO:0008033">
    <property type="term" value="P:tRNA processing"/>
    <property type="evidence" value="ECO:0007669"/>
    <property type="project" value="UniProtKB-KW"/>
</dbReference>
<protein>
    <submittedName>
        <fullName evidence="13">Nat10</fullName>
    </submittedName>
</protein>
<comment type="subcellular location">
    <subcellularLocation>
        <location evidence="1">Nucleus</location>
        <location evidence="1">Nucleolus</location>
    </subcellularLocation>
</comment>
<dbReference type="InterPro" id="IPR007807">
    <property type="entry name" value="TcmA/NAT10_helicase"/>
</dbReference>
<dbReference type="InterPro" id="IPR027417">
    <property type="entry name" value="P-loop_NTPase"/>
</dbReference>
<reference evidence="13 14" key="1">
    <citation type="journal article" date="2007" name="Proc. Natl. Acad. Sci. U.S.A.">
        <title>Nucleomorph genome of Hemiselmis andersenii reveals complete intron loss and compaction as a driver of protein structure and function.</title>
        <authorList>
            <person name="Lane C.E."/>
            <person name="van den Heuvel K."/>
            <person name="Kozera C."/>
            <person name="Curtis B.A."/>
            <person name="Parsons B.J."/>
            <person name="Bowman S."/>
            <person name="Archibald J.M."/>
        </authorList>
    </citation>
    <scope>NUCLEOTIDE SEQUENCE [LARGE SCALE GENOMIC DNA]</scope>
    <source>
        <strain evidence="13 14">CCMP644</strain>
    </source>
</reference>
<evidence type="ECO:0000259" key="9">
    <source>
        <dbReference type="Pfam" id="PF05127"/>
    </source>
</evidence>
<sequence>MEISLISKLFSQSSVNNHRSILLLKGPASSEKIPFIHYLWKKNSPQSNRTILWCFKDQKLRKAYEIKGKKFSQKNEKFNIQKNFFSSSPIRYCYYKETRKILGNTFGMCILQDFESITPNSLARIIETIEGGGVVIFLLETINSLKNLHHLSLEIYNNFKNQTVKTITSRFLDRFFLSLRECDTFLSIDNRLQICPEYQKSGFLRNKNEKKNILENSNTLLVELIKNLGQMEPLSSLLSKTKTFDQARAFLSFSEAIADKKKLSTILLTSGRGRGKSATLGFAVAAAIAFGYGNIFLTAPDPENLHSLIAFLLIGLKTLGYKENQDFEIIQNLKYKCIDRILIYTSHYQMIKFIFPSEIENFKETIELLIVDEAAAISSAFLDKIVGNYITFIASTNYGYEGSGKALNLKMIRKIKSTHEGLSTKFNKSKTRIFKEIYIDEPIRFSKNDPVEKWLNDLLCMNMEKKSFLSKGCPNPKHCRLFLVDRNALFSSHKIANIFLQKLIGLFSSSHYKNSPDDLQMLCDAPSHRIFVLLTPIVLSIGLIPDILVGLHTSYEGQINNKFVQKCLSRGLKMNGDLIPWAISKQFLDPNFGELAGVRILRIVANPDSQKMGYGTRTLQLFLKFLQKGKNHKTTTNLEITKTFLTKKQETIPAILSCIKDKTIPSLDYIGVSFRLSLPLLCFWKKNGFSMFLIRTIRLALSNEQTVIMIKEVCKKKPRYQNWYQTYQCEFFKKFVNLLGSEFREMPTITAFNIIETKLSDFSVSNQKHNLRKFFSSYDFQRLFFFKTFSSLELNFILDLFPLFGKLFFWGFFPKNFFSSVETILLVGIGLQLKTIETIKKEINIKSENIFKIFFLILEKIQNLFN</sequence>
<feature type="domain" description="N-acetyltransferase" evidence="11">
    <location>
        <begin position="502"/>
        <end position="713"/>
    </location>
</feature>
<evidence type="ECO:0000259" key="12">
    <source>
        <dbReference type="Pfam" id="PF13725"/>
    </source>
</evidence>
<dbReference type="GO" id="GO:1904812">
    <property type="term" value="P:rRNA acetylation involved in maturation of SSU-rRNA"/>
    <property type="evidence" value="ECO:0007669"/>
    <property type="project" value="TreeGrafter"/>
</dbReference>
<evidence type="ECO:0000313" key="14">
    <source>
        <dbReference type="Proteomes" id="UP000243127"/>
    </source>
</evidence>
<dbReference type="RefSeq" id="XP_001712609.1">
    <property type="nucleotide sequence ID" value="XM_001712557.1"/>
</dbReference>
<evidence type="ECO:0000256" key="3">
    <source>
        <dbReference type="ARBA" id="ARBA00022679"/>
    </source>
</evidence>
<feature type="domain" description="TcmA/NAT10 helicase" evidence="9">
    <location>
        <begin position="268"/>
        <end position="462"/>
    </location>
</feature>
<dbReference type="Proteomes" id="UP000243127">
    <property type="component" value="Nucleomorph 3"/>
</dbReference>
<keyword evidence="8" id="KW-0012">Acyltransferase</keyword>
<evidence type="ECO:0000256" key="7">
    <source>
        <dbReference type="ARBA" id="ARBA00023242"/>
    </source>
</evidence>
<evidence type="ECO:0000256" key="8">
    <source>
        <dbReference type="ARBA" id="ARBA00023315"/>
    </source>
</evidence>
<proteinExistence type="predicted"/>
<dbReference type="GO" id="GO:0030686">
    <property type="term" value="C:90S preribosome"/>
    <property type="evidence" value="ECO:0007669"/>
    <property type="project" value="TreeGrafter"/>
</dbReference>
<dbReference type="Pfam" id="PF08351">
    <property type="entry name" value="TmcA_N"/>
    <property type="match status" value="1"/>
</dbReference>
<feature type="domain" description="TmcA/NAT10 N-terminal" evidence="10">
    <location>
        <begin position="5"/>
        <end position="189"/>
    </location>
</feature>
<dbReference type="Gene3D" id="3.40.50.11040">
    <property type="match status" value="1"/>
</dbReference>
<keyword evidence="5" id="KW-0547">Nucleotide-binding</keyword>
<dbReference type="PANTHER" id="PTHR10925:SF5">
    <property type="entry name" value="RNA CYTIDINE ACETYLTRANSFERASE"/>
    <property type="match status" value="1"/>
</dbReference>
<dbReference type="Pfam" id="PF13718">
    <property type="entry name" value="GNAT_acetyltr_2"/>
    <property type="match status" value="1"/>
</dbReference>
<evidence type="ECO:0000256" key="2">
    <source>
        <dbReference type="ARBA" id="ARBA00022552"/>
    </source>
</evidence>
<keyword evidence="4" id="KW-0819">tRNA processing</keyword>
<dbReference type="AlphaFoldDB" id="A9BLA1"/>
<dbReference type="Gene3D" id="3.40.50.300">
    <property type="entry name" value="P-loop containing nucleotide triphosphate hydrolases"/>
    <property type="match status" value="1"/>
</dbReference>
<name>A9BLA1_HEMAN</name>
<evidence type="ECO:0000259" key="11">
    <source>
        <dbReference type="Pfam" id="PF13718"/>
    </source>
</evidence>
<accession>A9BLA1</accession>
<feature type="domain" description="Possible tRNA binding" evidence="12">
    <location>
        <begin position="723"/>
        <end position="866"/>
    </location>
</feature>
<dbReference type="PANTHER" id="PTHR10925">
    <property type="entry name" value="N-ACETYLTRANSFERASE 10"/>
    <property type="match status" value="1"/>
</dbReference>
<dbReference type="Gene3D" id="3.40.630.30">
    <property type="match status" value="1"/>
</dbReference>
<evidence type="ECO:0000313" key="13">
    <source>
        <dbReference type="EMBL" id="ABW98284.1"/>
    </source>
</evidence>
<dbReference type="Pfam" id="PF05127">
    <property type="entry name" value="NAT10_TcmA_helicase"/>
    <property type="match status" value="1"/>
</dbReference>
<dbReference type="InterPro" id="IPR013562">
    <property type="entry name" value="TmcA/NAT10_N"/>
</dbReference>
<keyword evidence="13" id="KW-0542">Nucleomorph</keyword>
<keyword evidence="6" id="KW-0067">ATP-binding</keyword>
<dbReference type="InterPro" id="IPR000182">
    <property type="entry name" value="GNAT_dom"/>
</dbReference>
<dbReference type="Pfam" id="PF13725">
    <property type="entry name" value="tRNA_bind_2"/>
    <property type="match status" value="1"/>
</dbReference>
<organism evidence="13 14">
    <name type="scientific">Hemiselmis andersenii</name>
    <name type="common">Cryptophyte alga</name>
    <dbReference type="NCBI Taxonomy" id="464988"/>
    <lineage>
        <taxon>Eukaryota</taxon>
        <taxon>Cryptophyceae</taxon>
        <taxon>Cryptomonadales</taxon>
        <taxon>Hemiselmidaceae</taxon>
        <taxon>Hemiselmis</taxon>
    </lineage>
</organism>